<keyword evidence="11" id="KW-1185">Reference proteome</keyword>
<dbReference type="Proteomes" id="UP000477083">
    <property type="component" value="Unassembled WGS sequence"/>
</dbReference>
<protein>
    <recommendedName>
        <fullName evidence="4 9">Deoxyribose-phosphate aldolase</fullName>
        <ecNumber evidence="4 9">4.1.2.4</ecNumber>
    </recommendedName>
</protein>
<keyword evidence="7" id="KW-0704">Schiff base</keyword>
<keyword evidence="6 10" id="KW-0456">Lyase</keyword>
<evidence type="ECO:0000313" key="11">
    <source>
        <dbReference type="Proteomes" id="UP000477083"/>
    </source>
</evidence>
<reference evidence="10 11" key="1">
    <citation type="submission" date="2020-01" db="EMBL/GenBank/DDBJ databases">
        <title>Frigidibacter albus SP32T (=CGMCC 1.13995T).</title>
        <authorList>
            <person name="Liao X."/>
        </authorList>
    </citation>
    <scope>NUCLEOTIDE SEQUENCE [LARGE SCALE GENOMIC DNA]</scope>
    <source>
        <strain evidence="10 11">SP32</strain>
    </source>
</reference>
<accession>A0A6L8VKL1</accession>
<keyword evidence="5" id="KW-0963">Cytoplasm</keyword>
<dbReference type="EC" id="4.1.2.4" evidence="4 9"/>
<comment type="caution">
    <text evidence="10">The sequence shown here is derived from an EMBL/GenBank/DDBJ whole genome shotgun (WGS) entry which is preliminary data.</text>
</comment>
<dbReference type="PANTHER" id="PTHR10889:SF3">
    <property type="entry name" value="DEOXYRIBOSE-PHOSPHATE ALDOLASE"/>
    <property type="match status" value="1"/>
</dbReference>
<dbReference type="InterPro" id="IPR002915">
    <property type="entry name" value="DeoC/FbaB/LacD_aldolase"/>
</dbReference>
<dbReference type="InterPro" id="IPR013785">
    <property type="entry name" value="Aldolase_TIM"/>
</dbReference>
<dbReference type="PIRSF" id="PIRSF001357">
    <property type="entry name" value="DeoC"/>
    <property type="match status" value="1"/>
</dbReference>
<gene>
    <name evidence="10" type="primary">deoC</name>
    <name evidence="10" type="ORF">GS660_14315</name>
</gene>
<dbReference type="SMART" id="SM01133">
    <property type="entry name" value="DeoC"/>
    <property type="match status" value="1"/>
</dbReference>
<dbReference type="Pfam" id="PF01791">
    <property type="entry name" value="DeoC"/>
    <property type="match status" value="1"/>
</dbReference>
<dbReference type="GO" id="GO:0004139">
    <property type="term" value="F:deoxyribose-phosphate aldolase activity"/>
    <property type="evidence" value="ECO:0007669"/>
    <property type="project" value="UniProtKB-UniRule"/>
</dbReference>
<dbReference type="FunFam" id="3.20.20.70:FF:000103">
    <property type="entry name" value="Putative deoxyribose-phosphate aldolase"/>
    <property type="match status" value="1"/>
</dbReference>
<evidence type="ECO:0000256" key="2">
    <source>
        <dbReference type="ARBA" id="ARBA00004816"/>
    </source>
</evidence>
<evidence type="ECO:0000256" key="9">
    <source>
        <dbReference type="NCBIfam" id="TIGR00126"/>
    </source>
</evidence>
<evidence type="ECO:0000256" key="6">
    <source>
        <dbReference type="ARBA" id="ARBA00023239"/>
    </source>
</evidence>
<evidence type="ECO:0000256" key="1">
    <source>
        <dbReference type="ARBA" id="ARBA00004463"/>
    </source>
</evidence>
<dbReference type="GO" id="GO:0005737">
    <property type="term" value="C:cytoplasm"/>
    <property type="evidence" value="ECO:0007669"/>
    <property type="project" value="InterPro"/>
</dbReference>
<dbReference type="NCBIfam" id="TIGR00126">
    <property type="entry name" value="deoC"/>
    <property type="match status" value="1"/>
</dbReference>
<evidence type="ECO:0000256" key="8">
    <source>
        <dbReference type="ARBA" id="ARBA00048791"/>
    </source>
</evidence>
<dbReference type="RefSeq" id="WP_161347660.1">
    <property type="nucleotide sequence ID" value="NZ_BMGW01000009.1"/>
</dbReference>
<organism evidence="10 11">
    <name type="scientific">Frigidibacter albus</name>
    <dbReference type="NCBI Taxonomy" id="1465486"/>
    <lineage>
        <taxon>Bacteria</taxon>
        <taxon>Pseudomonadati</taxon>
        <taxon>Pseudomonadota</taxon>
        <taxon>Alphaproteobacteria</taxon>
        <taxon>Rhodobacterales</taxon>
        <taxon>Paracoccaceae</taxon>
        <taxon>Frigidibacter</taxon>
    </lineage>
</organism>
<sequence>MTDTGRNPGTPLAPDWFDTVAVNTPAAERRAASLTARRTVKKEWQAAWLVNAIRCIDLTTLAGDDTPARVQRLCAKARQPLAPHILQGLGLEALTTGAVCVYPTMVAPAVKALEGSGIPVASVATGFPAGLMPLPLRLAEIRYAVDQGAAEIDIVISRAHVLSGDWQALYDETAAMREACGDAHMKAILATGELKTLRNVYKASMVAMQAGADFIKTSTGKEPVNATLPVSLVMVRALRDYGARTGARVGFKPAGGMRTAKDAIAWQVLMKEEMGNDWLQPDLFRLGASSMLADIERQLDHHVTGRYAASHRHALA</sequence>
<comment type="similarity">
    <text evidence="3">Belongs to the DeoC/FbaB aldolase family. DeoC type 2 subfamily.</text>
</comment>
<comment type="catalytic activity">
    <reaction evidence="8">
        <text>2-deoxy-D-ribose 5-phosphate = D-glyceraldehyde 3-phosphate + acetaldehyde</text>
        <dbReference type="Rhea" id="RHEA:12821"/>
        <dbReference type="ChEBI" id="CHEBI:15343"/>
        <dbReference type="ChEBI" id="CHEBI:59776"/>
        <dbReference type="ChEBI" id="CHEBI:62877"/>
        <dbReference type="EC" id="4.1.2.4"/>
    </reaction>
</comment>
<dbReference type="PANTHER" id="PTHR10889">
    <property type="entry name" value="DEOXYRIBOSE-PHOSPHATE ALDOLASE"/>
    <property type="match status" value="1"/>
</dbReference>
<dbReference type="EMBL" id="WWNR01000009">
    <property type="protein sequence ID" value="MZQ90266.1"/>
    <property type="molecule type" value="Genomic_DNA"/>
</dbReference>
<name>A0A6L8VKL1_9RHOB</name>
<dbReference type="InterPro" id="IPR011343">
    <property type="entry name" value="DeoC"/>
</dbReference>
<comment type="pathway">
    <text evidence="2">Carbohydrate degradation; 2-deoxy-D-ribose 1-phosphate degradation; D-glyceraldehyde 3-phosphate and acetaldehyde from 2-deoxy-alpha-D-ribose 1-phosphate: step 2/2.</text>
</comment>
<proteinExistence type="inferred from homology"/>
<dbReference type="Gene3D" id="3.20.20.70">
    <property type="entry name" value="Aldolase class I"/>
    <property type="match status" value="1"/>
</dbReference>
<evidence type="ECO:0000256" key="5">
    <source>
        <dbReference type="ARBA" id="ARBA00022490"/>
    </source>
</evidence>
<comment type="subcellular location">
    <subcellularLocation>
        <location evidence="1">Cytoplasmic granule</location>
    </subcellularLocation>
</comment>
<evidence type="ECO:0000256" key="7">
    <source>
        <dbReference type="ARBA" id="ARBA00023270"/>
    </source>
</evidence>
<dbReference type="AlphaFoldDB" id="A0A6L8VKL1"/>
<dbReference type="GO" id="GO:0016052">
    <property type="term" value="P:carbohydrate catabolic process"/>
    <property type="evidence" value="ECO:0007669"/>
    <property type="project" value="TreeGrafter"/>
</dbReference>
<dbReference type="GO" id="GO:0009264">
    <property type="term" value="P:deoxyribonucleotide catabolic process"/>
    <property type="evidence" value="ECO:0007669"/>
    <property type="project" value="UniProtKB-UniRule"/>
</dbReference>
<dbReference type="OrthoDB" id="6579831at2"/>
<evidence type="ECO:0000313" key="10">
    <source>
        <dbReference type="EMBL" id="MZQ90266.1"/>
    </source>
</evidence>
<dbReference type="CDD" id="cd00959">
    <property type="entry name" value="DeoC"/>
    <property type="match status" value="1"/>
</dbReference>
<dbReference type="SUPFAM" id="SSF51569">
    <property type="entry name" value="Aldolase"/>
    <property type="match status" value="1"/>
</dbReference>
<evidence type="ECO:0000256" key="4">
    <source>
        <dbReference type="ARBA" id="ARBA00012515"/>
    </source>
</evidence>
<evidence type="ECO:0000256" key="3">
    <source>
        <dbReference type="ARBA" id="ARBA00009473"/>
    </source>
</evidence>